<dbReference type="EMBL" id="DVHE01000051">
    <property type="protein sequence ID" value="HIR50903.1"/>
    <property type="molecule type" value="Genomic_DNA"/>
</dbReference>
<proteinExistence type="predicted"/>
<reference evidence="2" key="2">
    <citation type="journal article" date="2021" name="PeerJ">
        <title>Extensive microbial diversity within the chicken gut microbiome revealed by metagenomics and culture.</title>
        <authorList>
            <person name="Gilroy R."/>
            <person name="Ravi A."/>
            <person name="Getino M."/>
            <person name="Pursley I."/>
            <person name="Horton D.L."/>
            <person name="Alikhan N.F."/>
            <person name="Baker D."/>
            <person name="Gharbi K."/>
            <person name="Hall N."/>
            <person name="Watson M."/>
            <person name="Adriaenssens E.M."/>
            <person name="Foster-Nyarko E."/>
            <person name="Jarju S."/>
            <person name="Secka A."/>
            <person name="Antonio M."/>
            <person name="Oren A."/>
            <person name="Chaudhuri R.R."/>
            <person name="La Ragione R."/>
            <person name="Hildebrand F."/>
            <person name="Pallen M.J."/>
        </authorList>
    </citation>
    <scope>NUCLEOTIDE SEQUENCE</scope>
    <source>
        <strain evidence="2">ChiBcec15-4380</strain>
    </source>
</reference>
<feature type="compositionally biased region" description="Acidic residues" evidence="1">
    <location>
        <begin position="129"/>
        <end position="141"/>
    </location>
</feature>
<dbReference type="InterPro" id="IPR025945">
    <property type="entry name" value="DHHW"/>
</dbReference>
<evidence type="ECO:0000313" key="3">
    <source>
        <dbReference type="Proteomes" id="UP000824239"/>
    </source>
</evidence>
<evidence type="ECO:0008006" key="4">
    <source>
        <dbReference type="Google" id="ProtNLM"/>
    </source>
</evidence>
<dbReference type="AlphaFoldDB" id="A0A9D1IXE0"/>
<sequence>MKILYSVLLSLVVLAAAAVGVYSLVDTDATESKTENRKLASKPEFTIAGLLDGSYISSLETYYSDTFPGRDMLLSANKKLNGFYHFSGGSDNNELVVDFTGGMEQGGQALNPDHATDAQQPPDNGADSDSGETELPPEEIPADTTPDAPETSEPPETTGDGEADSSGSGQSAAVGSIYISGDNAMDIPTATDEIIDSYAQAVNNLSEALGSGVRTISLVTPNSGQFYSPKDFHTGVHDQKAMIERCYSGMNGDIVTVDAYTPLETHKDEYIFFRTDHHWTQLGAYYAYTAFCEAAGFEAVPLEQFETGVYENFVGSMYTYLSGYAQSEALKNNPDTLTYYLPIVETHARYYADADFANSTAYPVSVVYRGITEEETNKYLCFLGGDHPGMTIECDVPNGKTCLVLKESYGNAFIPFLTSHYSKIYVIDPREFNQEGKPSLDLKELVKEYPVDDLIVINYPFMINNKAYVSWLNRLVGKD</sequence>
<comment type="caution">
    <text evidence="2">The sequence shown here is derived from an EMBL/GenBank/DDBJ whole genome shotgun (WGS) entry which is preliminary data.</text>
</comment>
<dbReference type="Proteomes" id="UP000824239">
    <property type="component" value="Unassembled WGS sequence"/>
</dbReference>
<feature type="compositionally biased region" description="Low complexity" evidence="1">
    <location>
        <begin position="164"/>
        <end position="173"/>
    </location>
</feature>
<name>A0A9D1IXE0_9FIRM</name>
<organism evidence="2 3">
    <name type="scientific">Candidatus Avoscillospira avicola</name>
    <dbReference type="NCBI Taxonomy" id="2840706"/>
    <lineage>
        <taxon>Bacteria</taxon>
        <taxon>Bacillati</taxon>
        <taxon>Bacillota</taxon>
        <taxon>Clostridia</taxon>
        <taxon>Eubacteriales</taxon>
        <taxon>Oscillospiraceae</taxon>
        <taxon>Oscillospiraceae incertae sedis</taxon>
        <taxon>Candidatus Avoscillospira</taxon>
    </lineage>
</organism>
<protein>
    <recommendedName>
        <fullName evidence="4">AlgX/AlgJ SGNH hydrolase-like domain-containing protein</fullName>
    </recommendedName>
</protein>
<evidence type="ECO:0000313" key="2">
    <source>
        <dbReference type="EMBL" id="HIR50903.1"/>
    </source>
</evidence>
<dbReference type="Pfam" id="PF14286">
    <property type="entry name" value="DHHW"/>
    <property type="match status" value="1"/>
</dbReference>
<gene>
    <name evidence="2" type="ORF">IAA53_06420</name>
</gene>
<evidence type="ECO:0000256" key="1">
    <source>
        <dbReference type="SAM" id="MobiDB-lite"/>
    </source>
</evidence>
<feature type="region of interest" description="Disordered" evidence="1">
    <location>
        <begin position="103"/>
        <end position="173"/>
    </location>
</feature>
<accession>A0A9D1IXE0</accession>
<reference evidence="2" key="1">
    <citation type="submission" date="2020-10" db="EMBL/GenBank/DDBJ databases">
        <authorList>
            <person name="Gilroy R."/>
        </authorList>
    </citation>
    <scope>NUCLEOTIDE SEQUENCE</scope>
    <source>
        <strain evidence="2">ChiBcec15-4380</strain>
    </source>
</reference>